<gene>
    <name evidence="1" type="ORF">PoB_006105700</name>
</gene>
<accession>A0AAV4CRN7</accession>
<dbReference type="EMBL" id="BLXT01006926">
    <property type="protein sequence ID" value="GFO34552.1"/>
    <property type="molecule type" value="Genomic_DNA"/>
</dbReference>
<dbReference type="AlphaFoldDB" id="A0AAV4CRN7"/>
<reference evidence="1 2" key="1">
    <citation type="journal article" date="2021" name="Elife">
        <title>Chloroplast acquisition without the gene transfer in kleptoplastic sea slugs, Plakobranchus ocellatus.</title>
        <authorList>
            <person name="Maeda T."/>
            <person name="Takahashi S."/>
            <person name="Yoshida T."/>
            <person name="Shimamura S."/>
            <person name="Takaki Y."/>
            <person name="Nagai Y."/>
            <person name="Toyoda A."/>
            <person name="Suzuki Y."/>
            <person name="Arimoto A."/>
            <person name="Ishii H."/>
            <person name="Satoh N."/>
            <person name="Nishiyama T."/>
            <person name="Hasebe M."/>
            <person name="Maruyama T."/>
            <person name="Minagawa J."/>
            <person name="Obokata J."/>
            <person name="Shigenobu S."/>
        </authorList>
    </citation>
    <scope>NUCLEOTIDE SEQUENCE [LARGE SCALE GENOMIC DNA]</scope>
</reference>
<comment type="caution">
    <text evidence="1">The sequence shown here is derived from an EMBL/GenBank/DDBJ whole genome shotgun (WGS) entry which is preliminary data.</text>
</comment>
<keyword evidence="2" id="KW-1185">Reference proteome</keyword>
<evidence type="ECO:0000313" key="2">
    <source>
        <dbReference type="Proteomes" id="UP000735302"/>
    </source>
</evidence>
<proteinExistence type="predicted"/>
<evidence type="ECO:0000313" key="1">
    <source>
        <dbReference type="EMBL" id="GFO34552.1"/>
    </source>
</evidence>
<protein>
    <submittedName>
        <fullName evidence="1">Uncharacterized protein</fullName>
    </submittedName>
</protein>
<dbReference type="Proteomes" id="UP000735302">
    <property type="component" value="Unassembled WGS sequence"/>
</dbReference>
<organism evidence="1 2">
    <name type="scientific">Plakobranchus ocellatus</name>
    <dbReference type="NCBI Taxonomy" id="259542"/>
    <lineage>
        <taxon>Eukaryota</taxon>
        <taxon>Metazoa</taxon>
        <taxon>Spiralia</taxon>
        <taxon>Lophotrochozoa</taxon>
        <taxon>Mollusca</taxon>
        <taxon>Gastropoda</taxon>
        <taxon>Heterobranchia</taxon>
        <taxon>Euthyneura</taxon>
        <taxon>Panpulmonata</taxon>
        <taxon>Sacoglossa</taxon>
        <taxon>Placobranchoidea</taxon>
        <taxon>Plakobranchidae</taxon>
        <taxon>Plakobranchus</taxon>
    </lineage>
</organism>
<sequence length="123" mass="14447">MPTKRQMPNNKFIQLADARVEWTIIIIDACTRPDFRRRRRYRDQTAAVRNEGEQEHNDFKSTERGVRRECVISPDLVNLYNYMILKNLADISGFKVNAENLNNLRHSDNKGLIAESDEKLQKL</sequence>
<name>A0AAV4CRN7_9GAST</name>